<reference evidence="5 6" key="1">
    <citation type="submission" date="2019-03" db="EMBL/GenBank/DDBJ databases">
        <title>Genomic Encyclopedia of Archaeal and Bacterial Type Strains, Phase II (KMG-II): from individual species to whole genera.</title>
        <authorList>
            <person name="Goeker M."/>
        </authorList>
    </citation>
    <scope>NUCLEOTIDE SEQUENCE [LARGE SCALE GENOMIC DNA]</scope>
    <source>
        <strain evidence="5 6">DSM 24323</strain>
    </source>
</reference>
<dbReference type="Pfam" id="PF00929">
    <property type="entry name" value="RNase_T"/>
    <property type="match status" value="1"/>
</dbReference>
<dbReference type="SUPFAM" id="SSF53098">
    <property type="entry name" value="Ribonuclease H-like"/>
    <property type="match status" value="1"/>
</dbReference>
<evidence type="ECO:0000259" key="4">
    <source>
        <dbReference type="SMART" id="SM00479"/>
    </source>
</evidence>
<dbReference type="InterPro" id="IPR036397">
    <property type="entry name" value="RNaseH_sf"/>
</dbReference>
<keyword evidence="3" id="KW-0269">Exonuclease</keyword>
<dbReference type="AlphaFoldDB" id="A0A4V3EMF5"/>
<sequence length="343" mass="38808">MERRNERHSLCYRCHQEVAPNEGWLRKSVTRWLVVCDSCSHPPEGTHSGWHTEPMVALDLETTGRDVAADRVVSACVVLEDGNTKSWLVNPGCSIPAEATGIHGITTAMAQADGVTTEVFLNEIRALLEVWITERWAVAIMNARFDLSVLYYEFDRMSVPQPDWSGVCVADPLILDWHMDKMRAEPRQLPDLCSRHGVELGQHHDATADAQAALAVARSIARKHVPTAQQPTGYLTSTQRRWRREYFEWAARKRRISYEPEAEGWPITAILEHAPIAKKRDGQRVPATPHRKWSEEEAKLIGSEYQNGASIEDLARRHGRSERAIDARLRKIGLRSWTAAVVD</sequence>
<evidence type="ECO:0000313" key="6">
    <source>
        <dbReference type="Proteomes" id="UP000295371"/>
    </source>
</evidence>
<gene>
    <name evidence="5" type="ORF">CLV29_3171</name>
</gene>
<dbReference type="PANTHER" id="PTHR30231">
    <property type="entry name" value="DNA POLYMERASE III SUBUNIT EPSILON"/>
    <property type="match status" value="1"/>
</dbReference>
<dbReference type="OrthoDB" id="190275at2"/>
<keyword evidence="1" id="KW-0540">Nuclease</keyword>
<dbReference type="Proteomes" id="UP000295371">
    <property type="component" value="Unassembled WGS sequence"/>
</dbReference>
<dbReference type="Gene3D" id="3.30.420.10">
    <property type="entry name" value="Ribonuclease H-like superfamily/Ribonuclease H"/>
    <property type="match status" value="1"/>
</dbReference>
<dbReference type="CDD" id="cd06127">
    <property type="entry name" value="DEDDh"/>
    <property type="match status" value="1"/>
</dbReference>
<accession>A0A4V3EMF5</accession>
<dbReference type="Gene3D" id="1.10.10.60">
    <property type="entry name" value="Homeodomain-like"/>
    <property type="match status" value="1"/>
</dbReference>
<dbReference type="InterPro" id="IPR013520">
    <property type="entry name" value="Ribonucl_H"/>
</dbReference>
<dbReference type="SMART" id="SM00479">
    <property type="entry name" value="EXOIII"/>
    <property type="match status" value="1"/>
</dbReference>
<dbReference type="InterPro" id="IPR012337">
    <property type="entry name" value="RNaseH-like_sf"/>
</dbReference>
<dbReference type="PANTHER" id="PTHR30231:SF4">
    <property type="entry name" value="PROTEIN NEN2"/>
    <property type="match status" value="1"/>
</dbReference>
<protein>
    <submittedName>
        <fullName evidence="5">DNA polymerase III epsilon subunit-like protein</fullName>
    </submittedName>
</protein>
<evidence type="ECO:0000256" key="2">
    <source>
        <dbReference type="ARBA" id="ARBA00022801"/>
    </source>
</evidence>
<proteinExistence type="predicted"/>
<keyword evidence="2" id="KW-0378">Hydrolase</keyword>
<dbReference type="GO" id="GO:0003676">
    <property type="term" value="F:nucleic acid binding"/>
    <property type="evidence" value="ECO:0007669"/>
    <property type="project" value="InterPro"/>
</dbReference>
<feature type="domain" description="Exonuclease" evidence="4">
    <location>
        <begin position="54"/>
        <end position="226"/>
    </location>
</feature>
<dbReference type="EMBL" id="SOAW01000004">
    <property type="protein sequence ID" value="TDT29078.1"/>
    <property type="molecule type" value="Genomic_DNA"/>
</dbReference>
<comment type="caution">
    <text evidence="5">The sequence shown here is derived from an EMBL/GenBank/DDBJ whole genome shotgun (WGS) entry which is preliminary data.</text>
</comment>
<keyword evidence="6" id="KW-1185">Reference proteome</keyword>
<organism evidence="5 6">
    <name type="scientific">Naumannella halotolerans</name>
    <dbReference type="NCBI Taxonomy" id="993414"/>
    <lineage>
        <taxon>Bacteria</taxon>
        <taxon>Bacillati</taxon>
        <taxon>Actinomycetota</taxon>
        <taxon>Actinomycetes</taxon>
        <taxon>Propionibacteriales</taxon>
        <taxon>Propionibacteriaceae</taxon>
        <taxon>Naumannella</taxon>
    </lineage>
</organism>
<evidence type="ECO:0000256" key="3">
    <source>
        <dbReference type="ARBA" id="ARBA00022839"/>
    </source>
</evidence>
<evidence type="ECO:0000256" key="1">
    <source>
        <dbReference type="ARBA" id="ARBA00022722"/>
    </source>
</evidence>
<evidence type="ECO:0000313" key="5">
    <source>
        <dbReference type="EMBL" id="TDT29078.1"/>
    </source>
</evidence>
<dbReference type="GO" id="GO:0005829">
    <property type="term" value="C:cytosol"/>
    <property type="evidence" value="ECO:0007669"/>
    <property type="project" value="TreeGrafter"/>
</dbReference>
<name>A0A4V3EMF5_9ACTN</name>
<dbReference type="GO" id="GO:0008408">
    <property type="term" value="F:3'-5' exonuclease activity"/>
    <property type="evidence" value="ECO:0007669"/>
    <property type="project" value="TreeGrafter"/>
</dbReference>